<evidence type="ECO:0000313" key="2">
    <source>
        <dbReference type="EMBL" id="MBD7915648.1"/>
    </source>
</evidence>
<gene>
    <name evidence="2" type="ORF">H9660_10880</name>
</gene>
<organism evidence="2 3">
    <name type="scientific">Clostridium gallinarum</name>
    <dbReference type="NCBI Taxonomy" id="2762246"/>
    <lineage>
        <taxon>Bacteria</taxon>
        <taxon>Bacillati</taxon>
        <taxon>Bacillota</taxon>
        <taxon>Clostridia</taxon>
        <taxon>Eubacteriales</taxon>
        <taxon>Clostridiaceae</taxon>
        <taxon>Clostridium</taxon>
    </lineage>
</organism>
<dbReference type="CDD" id="cd11615">
    <property type="entry name" value="SAF_NeuB_like"/>
    <property type="match status" value="1"/>
</dbReference>
<dbReference type="InterPro" id="IPR006190">
    <property type="entry name" value="SAF_AFP_Neu5Ac"/>
</dbReference>
<proteinExistence type="predicted"/>
<dbReference type="InterPro" id="IPR051690">
    <property type="entry name" value="PseI-like"/>
</dbReference>
<dbReference type="InterPro" id="IPR013132">
    <property type="entry name" value="PseI/NeuA/B-like_N"/>
</dbReference>
<protein>
    <submittedName>
        <fullName evidence="2">N-acetylneuraminate synthase family protein</fullName>
    </submittedName>
</protein>
<dbReference type="InterPro" id="IPR057736">
    <property type="entry name" value="SAF_PseI/NeuA/NeuB"/>
</dbReference>
<evidence type="ECO:0000259" key="1">
    <source>
        <dbReference type="PROSITE" id="PS50844"/>
    </source>
</evidence>
<feature type="domain" description="AFP-like" evidence="1">
    <location>
        <begin position="296"/>
        <end position="358"/>
    </location>
</feature>
<reference evidence="2 3" key="1">
    <citation type="submission" date="2020-08" db="EMBL/GenBank/DDBJ databases">
        <title>A Genomic Blueprint of the Chicken Gut Microbiome.</title>
        <authorList>
            <person name="Gilroy R."/>
            <person name="Ravi A."/>
            <person name="Getino M."/>
            <person name="Pursley I."/>
            <person name="Horton D.L."/>
            <person name="Alikhan N.-F."/>
            <person name="Baker D."/>
            <person name="Gharbi K."/>
            <person name="Hall N."/>
            <person name="Watson M."/>
            <person name="Adriaenssens E.M."/>
            <person name="Foster-Nyarko E."/>
            <person name="Jarju S."/>
            <person name="Secka A."/>
            <person name="Antonio M."/>
            <person name="Oren A."/>
            <person name="Chaudhuri R."/>
            <person name="La Ragione R.M."/>
            <person name="Hildebrand F."/>
            <person name="Pallen M.J."/>
        </authorList>
    </citation>
    <scope>NUCLEOTIDE SEQUENCE [LARGE SCALE GENOMIC DNA]</scope>
    <source>
        <strain evidence="2 3">Sa3CUN1</strain>
    </source>
</reference>
<dbReference type="PANTHER" id="PTHR42966:SF1">
    <property type="entry name" value="SIALIC ACID SYNTHASE"/>
    <property type="match status" value="1"/>
</dbReference>
<dbReference type="Gene3D" id="3.20.20.70">
    <property type="entry name" value="Aldolase class I"/>
    <property type="match status" value="1"/>
</dbReference>
<dbReference type="SUPFAM" id="SSF51569">
    <property type="entry name" value="Aldolase"/>
    <property type="match status" value="1"/>
</dbReference>
<evidence type="ECO:0000313" key="3">
    <source>
        <dbReference type="Proteomes" id="UP000640335"/>
    </source>
</evidence>
<dbReference type="RefSeq" id="WP_191750405.1">
    <property type="nucleotide sequence ID" value="NZ_JACSQZ010000039.1"/>
</dbReference>
<keyword evidence="3" id="KW-1185">Reference proteome</keyword>
<sequence length="358" mass="40843">MSIKKTYIIAEAGSNHDGNYEQALKLIDIAVEAGADAVKFQIFKASKLYHKKSGKIEFMGSELELYDFLKSMEVPLDWIPKLNEYCKEKNIDFLFSIFDLELINQIKKYDIKAIKIASPELNYVQLFEECAKLNKKIIFSTGISKLSDIELAVETISKYHDDFVILHCITSYPASIDQCNLNIIRTLKSAFNKEVGLSDHTMDYNYVPSLAVALGATVIEKHFTLSRTLNGADHKFALEPNELKTMVSNIRKVEKMSEQEKESYIISVPNYRTILGSSVKKIQKEEEILYSCDRRSIITVKDMKKGDIICKDNIEVLRAERNIKPGLEPKFLDVIIGKKVNKDLEDGIGITWNDVLYE</sequence>
<name>A0ABR8Q5D7_9CLOT</name>
<accession>A0ABR8Q5D7</accession>
<dbReference type="EMBL" id="JACSQZ010000039">
    <property type="protein sequence ID" value="MBD7915648.1"/>
    <property type="molecule type" value="Genomic_DNA"/>
</dbReference>
<dbReference type="Gene3D" id="3.90.1210.10">
    <property type="entry name" value="Antifreeze-like/N-acetylneuraminic acid synthase C-terminal domain"/>
    <property type="match status" value="1"/>
</dbReference>
<comment type="caution">
    <text evidence="2">The sequence shown here is derived from an EMBL/GenBank/DDBJ whole genome shotgun (WGS) entry which is preliminary data.</text>
</comment>
<dbReference type="InterPro" id="IPR013974">
    <property type="entry name" value="SAF"/>
</dbReference>
<dbReference type="InterPro" id="IPR036732">
    <property type="entry name" value="AFP_Neu5c_C_sf"/>
</dbReference>
<dbReference type="Proteomes" id="UP000640335">
    <property type="component" value="Unassembled WGS sequence"/>
</dbReference>
<dbReference type="Pfam" id="PF08666">
    <property type="entry name" value="SAF"/>
    <property type="match status" value="1"/>
</dbReference>
<dbReference type="SUPFAM" id="SSF51269">
    <property type="entry name" value="AFP III-like domain"/>
    <property type="match status" value="1"/>
</dbReference>
<dbReference type="PROSITE" id="PS50844">
    <property type="entry name" value="AFP_LIKE"/>
    <property type="match status" value="1"/>
</dbReference>
<dbReference type="Pfam" id="PF03102">
    <property type="entry name" value="NeuB"/>
    <property type="match status" value="1"/>
</dbReference>
<dbReference type="PANTHER" id="PTHR42966">
    <property type="entry name" value="N-ACETYLNEURAMINATE SYNTHASE"/>
    <property type="match status" value="1"/>
</dbReference>
<dbReference type="InterPro" id="IPR013785">
    <property type="entry name" value="Aldolase_TIM"/>
</dbReference>